<proteinExistence type="predicted"/>
<name>A0AAN6NK46_9PEZI</name>
<protein>
    <recommendedName>
        <fullName evidence="4">HTH psq-type domain-containing protein</fullName>
    </recommendedName>
</protein>
<evidence type="ECO:0000313" key="3">
    <source>
        <dbReference type="Proteomes" id="UP001303222"/>
    </source>
</evidence>
<reference evidence="2" key="1">
    <citation type="journal article" date="2023" name="Mol. Phylogenet. Evol.">
        <title>Genome-scale phylogeny and comparative genomics of the fungal order Sordariales.</title>
        <authorList>
            <person name="Hensen N."/>
            <person name="Bonometti L."/>
            <person name="Westerberg I."/>
            <person name="Brannstrom I.O."/>
            <person name="Guillou S."/>
            <person name="Cros-Aarteil S."/>
            <person name="Calhoun S."/>
            <person name="Haridas S."/>
            <person name="Kuo A."/>
            <person name="Mondo S."/>
            <person name="Pangilinan J."/>
            <person name="Riley R."/>
            <person name="LaButti K."/>
            <person name="Andreopoulos B."/>
            <person name="Lipzen A."/>
            <person name="Chen C."/>
            <person name="Yan M."/>
            <person name="Daum C."/>
            <person name="Ng V."/>
            <person name="Clum A."/>
            <person name="Steindorff A."/>
            <person name="Ohm R.A."/>
            <person name="Martin F."/>
            <person name="Silar P."/>
            <person name="Natvig D.O."/>
            <person name="Lalanne C."/>
            <person name="Gautier V."/>
            <person name="Ament-Velasquez S.L."/>
            <person name="Kruys A."/>
            <person name="Hutchinson M.I."/>
            <person name="Powell A.J."/>
            <person name="Barry K."/>
            <person name="Miller A.N."/>
            <person name="Grigoriev I.V."/>
            <person name="Debuchy R."/>
            <person name="Gladieux P."/>
            <person name="Hiltunen Thoren M."/>
            <person name="Johannesson H."/>
        </authorList>
    </citation>
    <scope>NUCLEOTIDE SEQUENCE</scope>
    <source>
        <strain evidence="2">CBS 626.80</strain>
    </source>
</reference>
<gene>
    <name evidence="2" type="ORF">QBC32DRAFT_366304</name>
</gene>
<sequence length="133" mass="15017">MQSQQRDELYTMAPRVSKPRRKPYREGIPKEDIDKAVELAANAYNQKRFKTIQAAATAYNAPYYATRSRVKGAEPKSSNGGHNKKLTDEKDLAVLAWVNTRLAVGGEVTSRELQLAVRWILRSNNKPDDVSIQ</sequence>
<feature type="region of interest" description="Disordered" evidence="1">
    <location>
        <begin position="1"/>
        <end position="29"/>
    </location>
</feature>
<dbReference type="AlphaFoldDB" id="A0AAN6NK46"/>
<accession>A0AAN6NK46</accession>
<evidence type="ECO:0000256" key="1">
    <source>
        <dbReference type="SAM" id="MobiDB-lite"/>
    </source>
</evidence>
<evidence type="ECO:0008006" key="4">
    <source>
        <dbReference type="Google" id="ProtNLM"/>
    </source>
</evidence>
<dbReference type="Proteomes" id="UP001303222">
    <property type="component" value="Unassembled WGS sequence"/>
</dbReference>
<reference evidence="2" key="2">
    <citation type="submission" date="2023-06" db="EMBL/GenBank/DDBJ databases">
        <authorList>
            <consortium name="Lawrence Berkeley National Laboratory"/>
            <person name="Mondo S.J."/>
            <person name="Hensen N."/>
            <person name="Bonometti L."/>
            <person name="Westerberg I."/>
            <person name="Brannstrom I.O."/>
            <person name="Guillou S."/>
            <person name="Cros-Aarteil S."/>
            <person name="Calhoun S."/>
            <person name="Haridas S."/>
            <person name="Kuo A."/>
            <person name="Pangilinan J."/>
            <person name="Riley R."/>
            <person name="Labutti K."/>
            <person name="Andreopoulos B."/>
            <person name="Lipzen A."/>
            <person name="Chen C."/>
            <person name="Yanf M."/>
            <person name="Daum C."/>
            <person name="Ng V."/>
            <person name="Clum A."/>
            <person name="Steindorff A."/>
            <person name="Ohm R."/>
            <person name="Martin F."/>
            <person name="Silar P."/>
            <person name="Natvig D."/>
            <person name="Lalanne C."/>
            <person name="Gautier V."/>
            <person name="Ament-Velasquez S.L."/>
            <person name="Kruys A."/>
            <person name="Hutchinson M.I."/>
            <person name="Powell A.J."/>
            <person name="Barry K."/>
            <person name="Miller A.N."/>
            <person name="Grigoriev I.V."/>
            <person name="Debuchy R."/>
            <person name="Gladieux P."/>
            <person name="Thoren M.H."/>
            <person name="Johannesson H."/>
        </authorList>
    </citation>
    <scope>NUCLEOTIDE SEQUENCE</scope>
    <source>
        <strain evidence="2">CBS 626.80</strain>
    </source>
</reference>
<organism evidence="2 3">
    <name type="scientific">Pseudoneurospora amorphoporcata</name>
    <dbReference type="NCBI Taxonomy" id="241081"/>
    <lineage>
        <taxon>Eukaryota</taxon>
        <taxon>Fungi</taxon>
        <taxon>Dikarya</taxon>
        <taxon>Ascomycota</taxon>
        <taxon>Pezizomycotina</taxon>
        <taxon>Sordariomycetes</taxon>
        <taxon>Sordariomycetidae</taxon>
        <taxon>Sordariales</taxon>
        <taxon>Sordariaceae</taxon>
        <taxon>Pseudoneurospora</taxon>
    </lineage>
</organism>
<comment type="caution">
    <text evidence="2">The sequence shown here is derived from an EMBL/GenBank/DDBJ whole genome shotgun (WGS) entry which is preliminary data.</text>
</comment>
<evidence type="ECO:0000313" key="2">
    <source>
        <dbReference type="EMBL" id="KAK3946601.1"/>
    </source>
</evidence>
<dbReference type="EMBL" id="MU859661">
    <property type="protein sequence ID" value="KAK3946601.1"/>
    <property type="molecule type" value="Genomic_DNA"/>
</dbReference>
<keyword evidence="3" id="KW-1185">Reference proteome</keyword>